<reference evidence="1" key="1">
    <citation type="submission" date="2017-06" db="EMBL/GenBank/DDBJ databases">
        <authorList>
            <person name="Assis F.L."/>
            <person name="Abrahao J.S."/>
            <person name="Silva L."/>
            <person name="Khalil J.B."/>
            <person name="Rodrigues R."/>
            <person name="Silva L.S."/>
            <person name="Boratto P."/>
            <person name="Andrade M."/>
            <person name="Kroon E.G."/>
            <person name="Ribeiro B."/>
            <person name="Bergier I."/>
            <person name="Seligmann H."/>
            <person name="Ghigo E."/>
            <person name="Colson P."/>
            <person name="Levasseur A."/>
            <person name="Raoult D."/>
            <person name="Scola B.L."/>
        </authorList>
    </citation>
    <scope>NUCLEOTIDE SEQUENCE</scope>
    <source>
        <strain evidence="1">Deep ocean</strain>
    </source>
</reference>
<dbReference type="RefSeq" id="YP_010780504.1">
    <property type="nucleotide sequence ID" value="NC_075038.1"/>
</dbReference>
<organism evidence="1">
    <name type="scientific">Tupanvirus deep ocean</name>
    <dbReference type="NCBI Taxonomy" id="2126984"/>
    <lineage>
        <taxon>Viruses</taxon>
        <taxon>Varidnaviria</taxon>
        <taxon>Bamfordvirae</taxon>
        <taxon>Nucleocytoviricota</taxon>
        <taxon>Megaviricetes</taxon>
        <taxon>Imitervirales</taxon>
        <taxon>Mimiviridae</taxon>
        <taxon>Megamimivirinae</taxon>
        <taxon>Tupanvirus</taxon>
        <taxon>Tupanvirus altamarinense</taxon>
    </lineage>
</organism>
<name>A0A6N1NEJ6_9VIRU</name>
<evidence type="ECO:0000313" key="1">
    <source>
        <dbReference type="EMBL" id="QKU33894.1"/>
    </source>
</evidence>
<reference evidence="1" key="2">
    <citation type="journal article" date="2018" name="Nat. Commun.">
        <title>Tailed giant Tupanvirus possesses the most complete translational apparatus of the known virosphere.</title>
        <authorList>
            <person name="Abrahao J."/>
            <person name="Silva L."/>
            <person name="Silva L.S."/>
            <person name="Khalil J.Y.B."/>
            <person name="Rodrigues R."/>
            <person name="Arantes T."/>
            <person name="Assis F."/>
            <person name="Boratto P."/>
            <person name="Andrade M."/>
            <person name="Kroon E.G."/>
            <person name="Ribeiro B."/>
            <person name="Bergier I."/>
            <person name="Seligmann H."/>
            <person name="Ghigo E."/>
            <person name="Colson P."/>
            <person name="Levasseur A."/>
            <person name="Kroemer G."/>
            <person name="Raoult D."/>
            <person name="La Scola B."/>
        </authorList>
    </citation>
    <scope>NUCLEOTIDE SEQUENCE [LARGE SCALE GENOMIC DNA]</scope>
    <source>
        <strain evidence="1">Deep ocean</strain>
    </source>
</reference>
<proteinExistence type="predicted"/>
<dbReference type="GeneID" id="80517195"/>
<dbReference type="KEGG" id="vg:80517195"/>
<sequence>MLYTINIISNYKNIPKMKYPEINFDVIPKHTFSLFIGKRGSGKTNLIIEHTKNICKKRPIEKIFIIDPSEKYQKNYQNLGINNFFVYYSFDLTTWITITEEIDKLNKEYILIMDNITIHPYLKDTYRDIVFNFKNMCLTVLFGQQFLESQISKPEYINNYDLIFLGQEYNTTNLKRYNDMFFPFITNFDKFKKDFNKNTTNFNFLVYHKATHTFFSHNAKYLLIIDNNIFIAVDYSDLMDVVDWLGVEDDYDDIIFPKIKESDITYSTRICIEV</sequence>
<dbReference type="EMBL" id="MF405918">
    <property type="protein sequence ID" value="QKU33894.1"/>
    <property type="molecule type" value="Genomic_DNA"/>
</dbReference>
<accession>A0A6N1NEJ6</accession>
<protein>
    <submittedName>
        <fullName evidence="1">Putative ORFan</fullName>
    </submittedName>
</protein>